<keyword evidence="8 10" id="KW-0472">Membrane</keyword>
<organism evidence="11 12">
    <name type="scientific">Pseudogemmobacter humi</name>
    <dbReference type="NCBI Taxonomy" id="2483812"/>
    <lineage>
        <taxon>Bacteria</taxon>
        <taxon>Pseudomonadati</taxon>
        <taxon>Pseudomonadota</taxon>
        <taxon>Alphaproteobacteria</taxon>
        <taxon>Rhodobacterales</taxon>
        <taxon>Paracoccaceae</taxon>
        <taxon>Pseudogemmobacter</taxon>
    </lineage>
</organism>
<proteinExistence type="predicted"/>
<dbReference type="PANTHER" id="PTHR43298:SF2">
    <property type="entry name" value="FMN_FAD EXPORTER YEEO-RELATED"/>
    <property type="match status" value="1"/>
</dbReference>
<feature type="transmembrane region" description="Helical" evidence="10">
    <location>
        <begin position="423"/>
        <end position="445"/>
    </location>
</feature>
<dbReference type="PIRSF" id="PIRSF006603">
    <property type="entry name" value="DinF"/>
    <property type="match status" value="1"/>
</dbReference>
<dbReference type="Pfam" id="PF01554">
    <property type="entry name" value="MatE"/>
    <property type="match status" value="2"/>
</dbReference>
<protein>
    <recommendedName>
        <fullName evidence="9">Multidrug-efflux transporter</fullName>
    </recommendedName>
</protein>
<dbReference type="RefSeq" id="WP_124088314.1">
    <property type="nucleotide sequence ID" value="NZ_UXAW01000104.1"/>
</dbReference>
<dbReference type="PANTHER" id="PTHR43298">
    <property type="entry name" value="MULTIDRUG RESISTANCE PROTEIN NORM-RELATED"/>
    <property type="match status" value="1"/>
</dbReference>
<keyword evidence="12" id="KW-1185">Reference proteome</keyword>
<feature type="transmembrane region" description="Helical" evidence="10">
    <location>
        <begin position="132"/>
        <end position="150"/>
    </location>
</feature>
<dbReference type="AlphaFoldDB" id="A0A3P5XMX3"/>
<keyword evidence="2" id="KW-0813">Transport</keyword>
<keyword evidence="5 10" id="KW-0812">Transmembrane</keyword>
<evidence type="ECO:0000256" key="3">
    <source>
        <dbReference type="ARBA" id="ARBA00022449"/>
    </source>
</evidence>
<accession>A0A3P5XMX3</accession>
<dbReference type="GO" id="GO:0005886">
    <property type="term" value="C:plasma membrane"/>
    <property type="evidence" value="ECO:0007669"/>
    <property type="project" value="UniProtKB-SubCell"/>
</dbReference>
<evidence type="ECO:0000256" key="9">
    <source>
        <dbReference type="ARBA" id="ARBA00031636"/>
    </source>
</evidence>
<evidence type="ECO:0000256" key="8">
    <source>
        <dbReference type="ARBA" id="ARBA00023136"/>
    </source>
</evidence>
<feature type="transmembrane region" description="Helical" evidence="10">
    <location>
        <begin position="44"/>
        <end position="65"/>
    </location>
</feature>
<keyword evidence="6 10" id="KW-1133">Transmembrane helix</keyword>
<feature type="transmembrane region" description="Helical" evidence="10">
    <location>
        <begin position="396"/>
        <end position="417"/>
    </location>
</feature>
<name>A0A3P5XMX3_9RHOB</name>
<dbReference type="GO" id="GO:0015297">
    <property type="term" value="F:antiporter activity"/>
    <property type="evidence" value="ECO:0007669"/>
    <property type="project" value="UniProtKB-KW"/>
</dbReference>
<feature type="transmembrane region" description="Helical" evidence="10">
    <location>
        <begin position="319"/>
        <end position="348"/>
    </location>
</feature>
<feature type="transmembrane region" description="Helical" evidence="10">
    <location>
        <begin position="241"/>
        <end position="269"/>
    </location>
</feature>
<dbReference type="EMBL" id="UXAW01000104">
    <property type="protein sequence ID" value="VDC33079.1"/>
    <property type="molecule type" value="Genomic_DNA"/>
</dbReference>
<dbReference type="InterPro" id="IPR048279">
    <property type="entry name" value="MdtK-like"/>
</dbReference>
<reference evidence="11 12" key="1">
    <citation type="submission" date="2018-11" db="EMBL/GenBank/DDBJ databases">
        <authorList>
            <person name="Criscuolo A."/>
        </authorList>
    </citation>
    <scope>NUCLEOTIDE SEQUENCE [LARGE SCALE GENOMIC DNA]</scope>
    <source>
        <strain evidence="11">ACIP111625</strain>
    </source>
</reference>
<evidence type="ECO:0000256" key="7">
    <source>
        <dbReference type="ARBA" id="ARBA00023065"/>
    </source>
</evidence>
<gene>
    <name evidence="11" type="primary">mdtK</name>
    <name evidence="11" type="ORF">XINFAN_03627</name>
</gene>
<dbReference type="GO" id="GO:0042910">
    <property type="term" value="F:xenobiotic transmembrane transporter activity"/>
    <property type="evidence" value="ECO:0007669"/>
    <property type="project" value="InterPro"/>
</dbReference>
<keyword evidence="3" id="KW-0050">Antiport</keyword>
<dbReference type="InterPro" id="IPR050222">
    <property type="entry name" value="MATE_MdtK"/>
</dbReference>
<feature type="transmembrane region" description="Helical" evidence="10">
    <location>
        <begin position="275"/>
        <end position="298"/>
    </location>
</feature>
<feature type="transmembrane region" description="Helical" evidence="10">
    <location>
        <begin position="162"/>
        <end position="182"/>
    </location>
</feature>
<comment type="subcellular location">
    <subcellularLocation>
        <location evidence="1">Cell inner membrane</location>
        <topology evidence="1">Multi-pass membrane protein</topology>
    </subcellularLocation>
</comment>
<evidence type="ECO:0000256" key="2">
    <source>
        <dbReference type="ARBA" id="ARBA00022448"/>
    </source>
</evidence>
<dbReference type="CDD" id="cd13131">
    <property type="entry name" value="MATE_NorM_like"/>
    <property type="match status" value="1"/>
</dbReference>
<keyword evidence="7" id="KW-0406">Ion transport</keyword>
<evidence type="ECO:0000256" key="1">
    <source>
        <dbReference type="ARBA" id="ARBA00004429"/>
    </source>
</evidence>
<evidence type="ECO:0000256" key="6">
    <source>
        <dbReference type="ARBA" id="ARBA00022989"/>
    </source>
</evidence>
<evidence type="ECO:0000313" key="12">
    <source>
        <dbReference type="Proteomes" id="UP000277498"/>
    </source>
</evidence>
<evidence type="ECO:0000256" key="10">
    <source>
        <dbReference type="SAM" id="Phobius"/>
    </source>
</evidence>
<dbReference type="Proteomes" id="UP000277498">
    <property type="component" value="Unassembled WGS sequence"/>
</dbReference>
<feature type="transmembrane region" description="Helical" evidence="10">
    <location>
        <begin position="194"/>
        <end position="221"/>
    </location>
</feature>
<evidence type="ECO:0000313" key="11">
    <source>
        <dbReference type="EMBL" id="VDC33079.1"/>
    </source>
</evidence>
<dbReference type="NCBIfam" id="TIGR00797">
    <property type="entry name" value="matE"/>
    <property type="match status" value="1"/>
</dbReference>
<dbReference type="OrthoDB" id="9780160at2"/>
<feature type="transmembrane region" description="Helical" evidence="10">
    <location>
        <begin position="96"/>
        <end position="120"/>
    </location>
</feature>
<evidence type="ECO:0000256" key="4">
    <source>
        <dbReference type="ARBA" id="ARBA00022475"/>
    </source>
</evidence>
<sequence length="459" mass="48128">MTRASPSLSAHLRATLALGLPLAGSSLAQMLLHVVNTVMVGWYGVIPLAALVIAASSFLIVFVLGSGFSRGVMPLAAGARVRGDQAGMRRCARMGLWLSIGYGLLIYPLFWFSGPILLALHQKPEVAAEAQTYLRIAGLGMAPALAVAVLQGWLAALERTQVVLWVTVAAVGVNIAMNWFLIFGNGGAPEMGVAGAGVATLVVQVFSLLLLALYAAFLPALRPLELFRRFWRPDWPALREVWRLGLPIGLTGLAESGLFEASAIMMGWIGAGELAAHGIALEVTALAFMIHVGLSNAATIRVAEFAGLGDARGLRDASFVALGLSFCVAVVVIVVFLTVPGAIVGLFLDPAKPASAAILAFGVTLLALAALFQLADAMQVMALGLLRGIRDTKVPMWLAAISYWVIGIPSGYLLAFPMGYGGVGLWLGLVIGLVAAGVSLMARFWMLAPKPGIAREPAL</sequence>
<feature type="transmembrane region" description="Helical" evidence="10">
    <location>
        <begin position="354"/>
        <end position="375"/>
    </location>
</feature>
<dbReference type="GO" id="GO:0006811">
    <property type="term" value="P:monoatomic ion transport"/>
    <property type="evidence" value="ECO:0007669"/>
    <property type="project" value="UniProtKB-KW"/>
</dbReference>
<evidence type="ECO:0000256" key="5">
    <source>
        <dbReference type="ARBA" id="ARBA00022692"/>
    </source>
</evidence>
<keyword evidence="4" id="KW-1003">Cell membrane</keyword>
<dbReference type="InterPro" id="IPR002528">
    <property type="entry name" value="MATE_fam"/>
</dbReference>